<dbReference type="Pfam" id="PF01120">
    <property type="entry name" value="Alpha_L_fucos"/>
    <property type="match status" value="1"/>
</dbReference>
<keyword evidence="6 8" id="KW-0326">Glycosidase</keyword>
<evidence type="ECO:0000313" key="8">
    <source>
        <dbReference type="EMBL" id="NYE03335.1"/>
    </source>
</evidence>
<dbReference type="InterPro" id="IPR016286">
    <property type="entry name" value="FUC_metazoa-typ"/>
</dbReference>
<dbReference type="SMART" id="SM00812">
    <property type="entry name" value="Alpha_L_fucos"/>
    <property type="match status" value="1"/>
</dbReference>
<reference evidence="9" key="2">
    <citation type="submission" date="2020-08" db="EMBL/GenBank/DDBJ databases">
        <title>The Agave Microbiome: Exploring the role of microbial communities in plant adaptations to desert environments.</title>
        <authorList>
            <person name="Partida-Martinez L.P."/>
        </authorList>
    </citation>
    <scope>NUCLEOTIDE SEQUENCE [LARGE SCALE GENOMIC DNA]</scope>
    <source>
        <strain evidence="9">AT2.8</strain>
    </source>
</reference>
<dbReference type="PRINTS" id="PR00741">
    <property type="entry name" value="GLHYDRLASE29"/>
</dbReference>
<dbReference type="Proteomes" id="UP000548423">
    <property type="component" value="Unassembled WGS sequence"/>
</dbReference>
<protein>
    <recommendedName>
        <fullName evidence="3">alpha-L-fucosidase</fullName>
        <ecNumber evidence="3">3.2.1.51</ecNumber>
    </recommendedName>
</protein>
<dbReference type="GO" id="GO:0006004">
    <property type="term" value="P:fucose metabolic process"/>
    <property type="evidence" value="ECO:0007669"/>
    <property type="project" value="InterPro"/>
</dbReference>
<feature type="domain" description="Glycoside hydrolase family 29 N-terminal" evidence="7">
    <location>
        <begin position="7"/>
        <end position="314"/>
    </location>
</feature>
<name>A0A852T615_9BACI</name>
<keyword evidence="4" id="KW-0732">Signal</keyword>
<evidence type="ECO:0000256" key="3">
    <source>
        <dbReference type="ARBA" id="ARBA00012662"/>
    </source>
</evidence>
<dbReference type="InterPro" id="IPR057739">
    <property type="entry name" value="Glyco_hydro_29_N"/>
</dbReference>
<dbReference type="EMBL" id="JACCBX010000001">
    <property type="protein sequence ID" value="NYE03335.1"/>
    <property type="molecule type" value="Genomic_DNA"/>
</dbReference>
<evidence type="ECO:0000256" key="5">
    <source>
        <dbReference type="ARBA" id="ARBA00022801"/>
    </source>
</evidence>
<dbReference type="SUPFAM" id="SSF51445">
    <property type="entry name" value="(Trans)glycosidases"/>
    <property type="match status" value="1"/>
</dbReference>
<evidence type="ECO:0000313" key="9">
    <source>
        <dbReference type="Proteomes" id="UP000548423"/>
    </source>
</evidence>
<keyword evidence="5 8" id="KW-0378">Hydrolase</keyword>
<dbReference type="AlphaFoldDB" id="A0A852T615"/>
<evidence type="ECO:0000259" key="7">
    <source>
        <dbReference type="Pfam" id="PF01120"/>
    </source>
</evidence>
<accession>A0A852T615</accession>
<dbReference type="InterPro" id="IPR017853">
    <property type="entry name" value="GH"/>
</dbReference>
<evidence type="ECO:0000256" key="4">
    <source>
        <dbReference type="ARBA" id="ARBA00022729"/>
    </source>
</evidence>
<dbReference type="GO" id="GO:0005764">
    <property type="term" value="C:lysosome"/>
    <property type="evidence" value="ECO:0007669"/>
    <property type="project" value="TreeGrafter"/>
</dbReference>
<dbReference type="GO" id="GO:0016139">
    <property type="term" value="P:glycoside catabolic process"/>
    <property type="evidence" value="ECO:0007669"/>
    <property type="project" value="TreeGrafter"/>
</dbReference>
<dbReference type="InterPro" id="IPR013780">
    <property type="entry name" value="Glyco_hydro_b"/>
</dbReference>
<evidence type="ECO:0000256" key="6">
    <source>
        <dbReference type="ARBA" id="ARBA00023295"/>
    </source>
</evidence>
<comment type="caution">
    <text evidence="8">The sequence shown here is derived from an EMBL/GenBank/DDBJ whole genome shotgun (WGS) entry which is preliminary data.</text>
</comment>
<comment type="similarity">
    <text evidence="2">Belongs to the glycosyl hydrolase 29 family.</text>
</comment>
<dbReference type="InterPro" id="IPR000933">
    <property type="entry name" value="Glyco_hydro_29"/>
</dbReference>
<dbReference type="EC" id="3.2.1.51" evidence="3"/>
<gene>
    <name evidence="8" type="ORF">F4694_000054</name>
</gene>
<organism evidence="8 9">
    <name type="scientific">Neobacillus niacini</name>
    <dbReference type="NCBI Taxonomy" id="86668"/>
    <lineage>
        <taxon>Bacteria</taxon>
        <taxon>Bacillati</taxon>
        <taxon>Bacillota</taxon>
        <taxon>Bacilli</taxon>
        <taxon>Bacillales</taxon>
        <taxon>Bacillaceae</taxon>
        <taxon>Neobacillus</taxon>
    </lineage>
</organism>
<sequence length="563" mass="64770">MKELMVENRSSVDWFTDARFGMFIHWGLYAAIGKGEWVMYGQKIPVKEYEQLTETFNPNLFNAKEWVSLAKRAGMKYIVITAKHHDGFAMFHSKADKFNIVDSTPFGRDPLKELAEECALQGMKLCFYYSHVIDWHHPHSIHDSANNTWDYHLEEKAFYHYWNRLVKPQVTELLTQYGPIGLIWFDTSGGLSKKDSEEMVQLVKSLQPDCLVNSRVSHWPDFGDFQSKGDNEIPMSGEDTKPWETPMTLNKSWGYSAGDDHYKSTDSIIRKMVNIASKGGNLLLNVGPDERGEIPELSVEKLKEIGDWMDKNGESIYGTKGSPFPYEFDWGAVTVKENKVFLHIHNQKWSSGSLRINGFKTRLHQAYILSNPQQKISFMQENRENEGLYRLQLELPEEPPCQLSSVIVLELAEELKIDPAFIEQSGVIKLDFGHAKIEREQQQNAAEWQVKIAEKGKYEVHLITYKRTGVDWKNEFADSMKIAIGNESKSVMPNEDDIIEDSETCQHPYTEIHSHLGIFEIERPGLYSLRLHSSKVREKPKGPEIWQAAAVKLRAVKMIKMES</sequence>
<dbReference type="Gene3D" id="2.60.40.1180">
    <property type="entry name" value="Golgi alpha-mannosidase II"/>
    <property type="match status" value="1"/>
</dbReference>
<dbReference type="PANTHER" id="PTHR10030">
    <property type="entry name" value="ALPHA-L-FUCOSIDASE"/>
    <property type="match status" value="1"/>
</dbReference>
<dbReference type="Gene3D" id="3.20.20.80">
    <property type="entry name" value="Glycosidases"/>
    <property type="match status" value="1"/>
</dbReference>
<reference evidence="9" key="1">
    <citation type="submission" date="2020-07" db="EMBL/GenBank/DDBJ databases">
        <authorList>
            <person name="Partida-Martinez L."/>
            <person name="Huntemann M."/>
            <person name="Clum A."/>
            <person name="Wang J."/>
            <person name="Palaniappan K."/>
            <person name="Ritter S."/>
            <person name="Chen I.-M."/>
            <person name="Stamatis D."/>
            <person name="Reddy T."/>
            <person name="O'Malley R."/>
            <person name="Daum C."/>
            <person name="Shapiro N."/>
            <person name="Ivanova N."/>
            <person name="Kyrpides N."/>
            <person name="Woyke T."/>
        </authorList>
    </citation>
    <scope>NUCLEOTIDE SEQUENCE [LARGE SCALE GENOMIC DNA]</scope>
    <source>
        <strain evidence="9">AT2.8</strain>
    </source>
</reference>
<dbReference type="GO" id="GO:0004560">
    <property type="term" value="F:alpha-L-fucosidase activity"/>
    <property type="evidence" value="ECO:0007669"/>
    <property type="project" value="UniProtKB-EC"/>
</dbReference>
<evidence type="ECO:0000256" key="2">
    <source>
        <dbReference type="ARBA" id="ARBA00007951"/>
    </source>
</evidence>
<comment type="function">
    <text evidence="1">Alpha-L-fucosidase is responsible for hydrolyzing the alpha-1,6-linked fucose joined to the reducing-end N-acetylglucosamine of the carbohydrate moieties of glycoproteins.</text>
</comment>
<dbReference type="PANTHER" id="PTHR10030:SF37">
    <property type="entry name" value="ALPHA-L-FUCOSIDASE-RELATED"/>
    <property type="match status" value="1"/>
</dbReference>
<proteinExistence type="inferred from homology"/>
<evidence type="ECO:0000256" key="1">
    <source>
        <dbReference type="ARBA" id="ARBA00004071"/>
    </source>
</evidence>